<protein>
    <submittedName>
        <fullName evidence="2">Uncharacterized protein</fullName>
    </submittedName>
</protein>
<evidence type="ECO:0000313" key="3">
    <source>
        <dbReference type="Proteomes" id="UP000027138"/>
    </source>
</evidence>
<evidence type="ECO:0000313" key="2">
    <source>
        <dbReference type="EMBL" id="KDP26329.1"/>
    </source>
</evidence>
<dbReference type="Proteomes" id="UP000027138">
    <property type="component" value="Unassembled WGS sequence"/>
</dbReference>
<proteinExistence type="predicted"/>
<name>A0A067K3F2_JATCU</name>
<accession>A0A067K3F2</accession>
<feature type="region of interest" description="Disordered" evidence="1">
    <location>
        <begin position="158"/>
        <end position="199"/>
    </location>
</feature>
<organism evidence="2 3">
    <name type="scientific">Jatropha curcas</name>
    <name type="common">Barbados nut</name>
    <dbReference type="NCBI Taxonomy" id="180498"/>
    <lineage>
        <taxon>Eukaryota</taxon>
        <taxon>Viridiplantae</taxon>
        <taxon>Streptophyta</taxon>
        <taxon>Embryophyta</taxon>
        <taxon>Tracheophyta</taxon>
        <taxon>Spermatophyta</taxon>
        <taxon>Magnoliopsida</taxon>
        <taxon>eudicotyledons</taxon>
        <taxon>Gunneridae</taxon>
        <taxon>Pentapetalae</taxon>
        <taxon>rosids</taxon>
        <taxon>fabids</taxon>
        <taxon>Malpighiales</taxon>
        <taxon>Euphorbiaceae</taxon>
        <taxon>Crotonoideae</taxon>
        <taxon>Jatropheae</taxon>
        <taxon>Jatropha</taxon>
    </lineage>
</organism>
<evidence type="ECO:0000256" key="1">
    <source>
        <dbReference type="SAM" id="MobiDB-lite"/>
    </source>
</evidence>
<sequence length="199" mass="21774">MLSTRSIWLEQDIAAAWRGSTVLDHLAAFVSGAYAIFVRTQLLIHLPPPANFDPFTKVEELDRGKDDAPVLHLRVGSDSRASDMTVIIGKLEYGPVASFSFTLDSIGQITQGMLETHLVSIVDYNDMSELYELAYLKLAVARLSGKHISRASMAPLAGRGQGAQRYGHDGHRAGRRPVIVKETEESSSKDSKETASNMS</sequence>
<gene>
    <name evidence="2" type="ORF">JCGZ_22104</name>
</gene>
<keyword evidence="3" id="KW-1185">Reference proteome</keyword>
<dbReference type="EMBL" id="KK914895">
    <property type="protein sequence ID" value="KDP26329.1"/>
    <property type="molecule type" value="Genomic_DNA"/>
</dbReference>
<reference evidence="2 3" key="1">
    <citation type="journal article" date="2014" name="PLoS ONE">
        <title>Global Analysis of Gene Expression Profiles in Physic Nut (Jatropha curcas L.) Seedlings Exposed to Salt Stress.</title>
        <authorList>
            <person name="Zhang L."/>
            <person name="Zhang C."/>
            <person name="Wu P."/>
            <person name="Chen Y."/>
            <person name="Li M."/>
            <person name="Jiang H."/>
            <person name="Wu G."/>
        </authorList>
    </citation>
    <scope>NUCLEOTIDE SEQUENCE [LARGE SCALE GENOMIC DNA]</scope>
    <source>
        <strain evidence="3">cv. GZQX0401</strain>
        <tissue evidence="2">Young leaves</tissue>
    </source>
</reference>
<feature type="compositionally biased region" description="Basic and acidic residues" evidence="1">
    <location>
        <begin position="179"/>
        <end position="193"/>
    </location>
</feature>
<dbReference type="AlphaFoldDB" id="A0A067K3F2"/>